<sequence>MGVKRTENLGHLSKFNPAGIGPRAVRFESSSSANLKAFKSYAQSLVGDTARKETEEGLKFSDQRSRKVSLKSAGNGWLYRIWRSKFNFTGDNIEIKAMGGRFVILTCTSMEEWRKWLKKTVFKGGSLKLNLGMDKRRALKDLCGYVTIEYHLMDGVILFSNLLENYGDESMLKMSSFAVAKILITTSIFKNIDEWIIVEAEDKSYKV</sequence>
<keyword evidence="2" id="KW-1185">Reference proteome</keyword>
<gene>
    <name evidence="1" type="ORF">RHMOL_Rhmol11G0168600</name>
</gene>
<organism evidence="1 2">
    <name type="scientific">Rhododendron molle</name>
    <name type="common">Chinese azalea</name>
    <name type="synonym">Azalea mollis</name>
    <dbReference type="NCBI Taxonomy" id="49168"/>
    <lineage>
        <taxon>Eukaryota</taxon>
        <taxon>Viridiplantae</taxon>
        <taxon>Streptophyta</taxon>
        <taxon>Embryophyta</taxon>
        <taxon>Tracheophyta</taxon>
        <taxon>Spermatophyta</taxon>
        <taxon>Magnoliopsida</taxon>
        <taxon>eudicotyledons</taxon>
        <taxon>Gunneridae</taxon>
        <taxon>Pentapetalae</taxon>
        <taxon>asterids</taxon>
        <taxon>Ericales</taxon>
        <taxon>Ericaceae</taxon>
        <taxon>Ericoideae</taxon>
        <taxon>Rhodoreae</taxon>
        <taxon>Rhododendron</taxon>
    </lineage>
</organism>
<dbReference type="EMBL" id="CM046398">
    <property type="protein sequence ID" value="KAI8531860.1"/>
    <property type="molecule type" value="Genomic_DNA"/>
</dbReference>
<evidence type="ECO:0000313" key="2">
    <source>
        <dbReference type="Proteomes" id="UP001062846"/>
    </source>
</evidence>
<name>A0ACC0LT74_RHOML</name>
<protein>
    <submittedName>
        <fullName evidence="1">Uncharacterized protein</fullName>
    </submittedName>
</protein>
<evidence type="ECO:0000313" key="1">
    <source>
        <dbReference type="EMBL" id="KAI8531860.1"/>
    </source>
</evidence>
<proteinExistence type="predicted"/>
<dbReference type="Proteomes" id="UP001062846">
    <property type="component" value="Chromosome 11"/>
</dbReference>
<comment type="caution">
    <text evidence="1">The sequence shown here is derived from an EMBL/GenBank/DDBJ whole genome shotgun (WGS) entry which is preliminary data.</text>
</comment>
<accession>A0ACC0LT74</accession>
<reference evidence="1" key="1">
    <citation type="submission" date="2022-02" db="EMBL/GenBank/DDBJ databases">
        <title>Plant Genome Project.</title>
        <authorList>
            <person name="Zhang R.-G."/>
        </authorList>
    </citation>
    <scope>NUCLEOTIDE SEQUENCE</scope>
    <source>
        <strain evidence="1">AT1</strain>
    </source>
</reference>